<dbReference type="FunFam" id="3.40.50.300:FF:000366">
    <property type="entry name" value="GTPase, IMAP family member 2"/>
    <property type="match status" value="1"/>
</dbReference>
<dbReference type="Ensembl" id="ENSVKKT00000007692.1">
    <property type="protein sequence ID" value="ENSVKKP00000007495.1"/>
    <property type="gene ID" value="ENSVKKG00000005386.1"/>
</dbReference>
<dbReference type="InterPro" id="IPR045058">
    <property type="entry name" value="GIMA/IAN/Toc"/>
</dbReference>
<feature type="region of interest" description="Disordered" evidence="4">
    <location>
        <begin position="1"/>
        <end position="24"/>
    </location>
</feature>
<sequence length="321" mass="35140">FVGPSRPASPTGPQGRPGGGRGREPELRIALIGKTGAGKSATGNTILGIKKLKSTTSPSSVTMRCERWDTEVGGRKIVVVDTPGFFDTNVPEDVTCREISTCVKYSYPGPHALVQVVQLGRFSQEEKDVAQLIQKVFSLKAKAYMIMLFTRKEDLEGRSLQDFLVEGDQELQWQIAQCGGRCLAFNNKAEGQERVNQVAELLSLIDGLVAQNARAPYYTEDMLQEDRQEASRVGLEQACFGVARHPSVRAGEAVCGGPGNARAVLLEHAGRARRPFPVIVPQASCHLCLSRHTDAARSRPVLRTERRERLPGRAAQRKHGK</sequence>
<dbReference type="InterPro" id="IPR027417">
    <property type="entry name" value="P-loop_NTPase"/>
</dbReference>
<proteinExistence type="inferred from homology"/>
<dbReference type="Pfam" id="PF04548">
    <property type="entry name" value="AIG1"/>
    <property type="match status" value="1"/>
</dbReference>
<organism evidence="6 7">
    <name type="scientific">Varanus komodoensis</name>
    <name type="common">Komodo dragon</name>
    <dbReference type="NCBI Taxonomy" id="61221"/>
    <lineage>
        <taxon>Eukaryota</taxon>
        <taxon>Metazoa</taxon>
        <taxon>Chordata</taxon>
        <taxon>Craniata</taxon>
        <taxon>Vertebrata</taxon>
        <taxon>Euteleostomi</taxon>
        <taxon>Lepidosauria</taxon>
        <taxon>Squamata</taxon>
        <taxon>Bifurcata</taxon>
        <taxon>Unidentata</taxon>
        <taxon>Episquamata</taxon>
        <taxon>Toxicofera</taxon>
        <taxon>Anguimorpha</taxon>
        <taxon>Paleoanguimorpha</taxon>
        <taxon>Varanoidea</taxon>
        <taxon>Varanidae</taxon>
        <taxon>Varanus</taxon>
    </lineage>
</organism>
<keyword evidence="2" id="KW-0547">Nucleotide-binding</keyword>
<feature type="compositionally biased region" description="Basic and acidic residues" evidence="4">
    <location>
        <begin position="296"/>
        <end position="311"/>
    </location>
</feature>
<evidence type="ECO:0000256" key="4">
    <source>
        <dbReference type="SAM" id="MobiDB-lite"/>
    </source>
</evidence>
<evidence type="ECO:0000256" key="3">
    <source>
        <dbReference type="ARBA" id="ARBA00023134"/>
    </source>
</evidence>
<reference evidence="6" key="1">
    <citation type="submission" date="2025-08" db="UniProtKB">
        <authorList>
            <consortium name="Ensembl"/>
        </authorList>
    </citation>
    <scope>IDENTIFICATION</scope>
</reference>
<feature type="domain" description="AIG1-type G" evidence="5">
    <location>
        <begin position="24"/>
        <end position="227"/>
    </location>
</feature>
<feature type="region of interest" description="Disordered" evidence="4">
    <location>
        <begin position="296"/>
        <end position="321"/>
    </location>
</feature>
<dbReference type="PROSITE" id="PS51720">
    <property type="entry name" value="G_AIG1"/>
    <property type="match status" value="1"/>
</dbReference>
<evidence type="ECO:0000256" key="2">
    <source>
        <dbReference type="ARBA" id="ARBA00022741"/>
    </source>
</evidence>
<dbReference type="SUPFAM" id="SSF52540">
    <property type="entry name" value="P-loop containing nucleoside triphosphate hydrolases"/>
    <property type="match status" value="1"/>
</dbReference>
<dbReference type="CDD" id="cd01852">
    <property type="entry name" value="AIG1"/>
    <property type="match status" value="1"/>
</dbReference>
<dbReference type="OMA" id="CREISTC"/>
<comment type="similarity">
    <text evidence="1">Belongs to the TRAFAC class TrmE-Era-EngA-EngB-Septin-like GTPase superfamily. AIG1/Toc34/Toc159-like paraseptin GTPase family. IAN subfamily.</text>
</comment>
<dbReference type="AlphaFoldDB" id="A0A8D2IY22"/>
<dbReference type="Proteomes" id="UP000694545">
    <property type="component" value="Unplaced"/>
</dbReference>
<accession>A0A8D2IY22</accession>
<dbReference type="Gene3D" id="3.40.50.300">
    <property type="entry name" value="P-loop containing nucleotide triphosphate hydrolases"/>
    <property type="match status" value="1"/>
</dbReference>
<keyword evidence="7" id="KW-1185">Reference proteome</keyword>
<dbReference type="GO" id="GO:0005525">
    <property type="term" value="F:GTP binding"/>
    <property type="evidence" value="ECO:0007669"/>
    <property type="project" value="UniProtKB-KW"/>
</dbReference>
<dbReference type="InterPro" id="IPR006703">
    <property type="entry name" value="G_AIG1"/>
</dbReference>
<evidence type="ECO:0000259" key="5">
    <source>
        <dbReference type="PROSITE" id="PS51720"/>
    </source>
</evidence>
<reference evidence="6" key="2">
    <citation type="submission" date="2025-09" db="UniProtKB">
        <authorList>
            <consortium name="Ensembl"/>
        </authorList>
    </citation>
    <scope>IDENTIFICATION</scope>
</reference>
<evidence type="ECO:0000313" key="6">
    <source>
        <dbReference type="Ensembl" id="ENSVKKP00000007495.1"/>
    </source>
</evidence>
<dbReference type="PANTHER" id="PTHR10903">
    <property type="entry name" value="GTPASE, IMAP FAMILY MEMBER-RELATED"/>
    <property type="match status" value="1"/>
</dbReference>
<keyword evidence="3" id="KW-0342">GTP-binding</keyword>
<name>A0A8D2IY22_VARKO</name>
<evidence type="ECO:0000256" key="1">
    <source>
        <dbReference type="ARBA" id="ARBA00008535"/>
    </source>
</evidence>
<dbReference type="PANTHER" id="PTHR10903:SF170">
    <property type="entry name" value="GTPASE IMAP FAMILY MEMBER 7"/>
    <property type="match status" value="1"/>
</dbReference>
<protein>
    <recommendedName>
        <fullName evidence="5">AIG1-type G domain-containing protein</fullName>
    </recommendedName>
</protein>
<evidence type="ECO:0000313" key="7">
    <source>
        <dbReference type="Proteomes" id="UP000694545"/>
    </source>
</evidence>